<evidence type="ECO:0000256" key="14">
    <source>
        <dbReference type="ARBA" id="ARBA00023264"/>
    </source>
</evidence>
<dbReference type="InterPro" id="IPR036945">
    <property type="entry name" value="DAGK_sf"/>
</dbReference>
<keyword evidence="14" id="KW-1208">Phospholipid metabolism</keyword>
<evidence type="ECO:0000256" key="8">
    <source>
        <dbReference type="ARBA" id="ARBA00022777"/>
    </source>
</evidence>
<keyword evidence="4" id="KW-0444">Lipid biosynthesis</keyword>
<evidence type="ECO:0000256" key="11">
    <source>
        <dbReference type="ARBA" id="ARBA00023098"/>
    </source>
</evidence>
<feature type="transmembrane region" description="Helical" evidence="15">
    <location>
        <begin position="42"/>
        <end position="59"/>
    </location>
</feature>
<dbReference type="RefSeq" id="WP_313793860.1">
    <property type="nucleotide sequence ID" value="NZ_CP102453.1"/>
</dbReference>
<feature type="transmembrane region" description="Helical" evidence="15">
    <location>
        <begin position="108"/>
        <end position="133"/>
    </location>
</feature>
<gene>
    <name evidence="16" type="ORF">NRE15_01525</name>
</gene>
<accession>A0ABY5P6I5</accession>
<evidence type="ECO:0000256" key="5">
    <source>
        <dbReference type="ARBA" id="ARBA00022679"/>
    </source>
</evidence>
<dbReference type="InterPro" id="IPR033717">
    <property type="entry name" value="UDPK"/>
</dbReference>
<comment type="subcellular location">
    <subcellularLocation>
        <location evidence="1">Cell membrane</location>
        <topology evidence="1">Multi-pass membrane protein</topology>
    </subcellularLocation>
</comment>
<keyword evidence="5" id="KW-0808">Transferase</keyword>
<keyword evidence="17" id="KW-1185">Reference proteome</keyword>
<dbReference type="Pfam" id="PF01219">
    <property type="entry name" value="DAGK_prokar"/>
    <property type="match status" value="1"/>
</dbReference>
<organism evidence="16 17">
    <name type="scientific">Fundicoccus culcitae</name>
    <dbReference type="NCBI Taxonomy" id="2969821"/>
    <lineage>
        <taxon>Bacteria</taxon>
        <taxon>Bacillati</taxon>
        <taxon>Bacillota</taxon>
        <taxon>Bacilli</taxon>
        <taxon>Lactobacillales</taxon>
        <taxon>Aerococcaceae</taxon>
        <taxon>Fundicoccus</taxon>
    </lineage>
</organism>
<keyword evidence="12 15" id="KW-0472">Membrane</keyword>
<evidence type="ECO:0000256" key="15">
    <source>
        <dbReference type="SAM" id="Phobius"/>
    </source>
</evidence>
<dbReference type="PANTHER" id="PTHR34299:SF1">
    <property type="entry name" value="DIACYLGLYCEROL KINASE"/>
    <property type="match status" value="1"/>
</dbReference>
<evidence type="ECO:0000256" key="1">
    <source>
        <dbReference type="ARBA" id="ARBA00004651"/>
    </source>
</evidence>
<evidence type="ECO:0000256" key="12">
    <source>
        <dbReference type="ARBA" id="ARBA00023136"/>
    </source>
</evidence>
<evidence type="ECO:0000256" key="2">
    <source>
        <dbReference type="ARBA" id="ARBA00005967"/>
    </source>
</evidence>
<proteinExistence type="inferred from homology"/>
<evidence type="ECO:0000256" key="6">
    <source>
        <dbReference type="ARBA" id="ARBA00022692"/>
    </source>
</evidence>
<evidence type="ECO:0000256" key="4">
    <source>
        <dbReference type="ARBA" id="ARBA00022516"/>
    </source>
</evidence>
<keyword evidence="9" id="KW-0067">ATP-binding</keyword>
<keyword evidence="10 15" id="KW-1133">Transmembrane helix</keyword>
<evidence type="ECO:0000256" key="9">
    <source>
        <dbReference type="ARBA" id="ARBA00022840"/>
    </source>
</evidence>
<dbReference type="Proteomes" id="UP001315967">
    <property type="component" value="Chromosome"/>
</dbReference>
<evidence type="ECO:0000256" key="7">
    <source>
        <dbReference type="ARBA" id="ARBA00022741"/>
    </source>
</evidence>
<feature type="transmembrane region" description="Helical" evidence="15">
    <location>
        <begin position="66"/>
        <end position="88"/>
    </location>
</feature>
<comment type="similarity">
    <text evidence="2">Belongs to the bacterial diacylglycerol kinase family.</text>
</comment>
<keyword evidence="8 16" id="KW-0418">Kinase</keyword>
<keyword evidence="6 15" id="KW-0812">Transmembrane</keyword>
<evidence type="ECO:0000313" key="17">
    <source>
        <dbReference type="Proteomes" id="UP001315967"/>
    </source>
</evidence>
<keyword evidence="3" id="KW-1003">Cell membrane</keyword>
<dbReference type="EMBL" id="CP102453">
    <property type="protein sequence ID" value="UUX34357.1"/>
    <property type="molecule type" value="Genomic_DNA"/>
</dbReference>
<keyword evidence="7" id="KW-0547">Nucleotide-binding</keyword>
<evidence type="ECO:0000256" key="13">
    <source>
        <dbReference type="ARBA" id="ARBA00023209"/>
    </source>
</evidence>
<dbReference type="PANTHER" id="PTHR34299">
    <property type="entry name" value="DIACYLGLYCEROL KINASE"/>
    <property type="match status" value="1"/>
</dbReference>
<evidence type="ECO:0000256" key="10">
    <source>
        <dbReference type="ARBA" id="ARBA00022989"/>
    </source>
</evidence>
<name>A0ABY5P6I5_9LACT</name>
<reference evidence="16 17" key="1">
    <citation type="submission" date="2022-08" db="EMBL/GenBank/DDBJ databases">
        <title>Aerococcaceae sp. nov isolated from spoiled eye mask.</title>
        <authorList>
            <person name="Zhou G."/>
            <person name="Xie X.-B."/>
            <person name="Shi Q.-S."/>
            <person name="Wang Y.-S."/>
            <person name="Wen X."/>
            <person name="Peng H."/>
            <person name="Yang X.-J."/>
            <person name="Tao H.-B."/>
            <person name="Huang X.-M."/>
        </authorList>
    </citation>
    <scope>NUCLEOTIDE SEQUENCE [LARGE SCALE GENOMIC DNA]</scope>
    <source>
        <strain evidence="17">DM20194951</strain>
    </source>
</reference>
<evidence type="ECO:0000313" key="16">
    <source>
        <dbReference type="EMBL" id="UUX34357.1"/>
    </source>
</evidence>
<dbReference type="GO" id="GO:0016301">
    <property type="term" value="F:kinase activity"/>
    <property type="evidence" value="ECO:0007669"/>
    <property type="project" value="UniProtKB-KW"/>
</dbReference>
<dbReference type="InterPro" id="IPR000829">
    <property type="entry name" value="DAGK"/>
</dbReference>
<sequence>MASADKTPPEKFSLKKELIGLKNSFKYAGEGLKHVLVNERNFRIHTLAAVIVIGLNFYFQIEFYEWIAIIFCIAFVMTSELFNTAIEVTIDLVTKGEYHPLAKIAKDVAASAVIVAAIVSVAVGLIIYIPYIFKGLF</sequence>
<keyword evidence="13" id="KW-0594">Phospholipid biosynthesis</keyword>
<dbReference type="Gene3D" id="1.10.287.3610">
    <property type="match status" value="1"/>
</dbReference>
<evidence type="ECO:0000256" key="3">
    <source>
        <dbReference type="ARBA" id="ARBA00022475"/>
    </source>
</evidence>
<protein>
    <submittedName>
        <fullName evidence="16">Diacylglycerol kinase family protein</fullName>
    </submittedName>
</protein>
<dbReference type="CDD" id="cd14265">
    <property type="entry name" value="UDPK_IM_like"/>
    <property type="match status" value="1"/>
</dbReference>
<keyword evidence="11" id="KW-0443">Lipid metabolism</keyword>